<dbReference type="Gene3D" id="2.60.40.1120">
    <property type="entry name" value="Carboxypeptidase-like, regulatory domain"/>
    <property type="match status" value="1"/>
</dbReference>
<evidence type="ECO:0000313" key="2">
    <source>
        <dbReference type="Proteomes" id="UP001242368"/>
    </source>
</evidence>
<proteinExistence type="predicted"/>
<sequence>MRHFLNQKIVFIFWMLFITFGAFSQGIHGIDMQIDSELNEDKKNLINAVVAFSNDTKENFTGYLQIVTPEGFKNISGSMIDVEILSGDRFFTPVKILQQGIALAGESDIEFRLLDQNKSVVLTKKLEHKVAENNNLRLASEAPIVYINNPNDSLVLRAVVSNLGNKRQEVTVVFNIPGLVGENNFFEQKGFVEIQKDTVFTFSFIPPPSLLQQTQFTVNVSAMRGVGKELFGNFSVNVQNVSSTQRYNNIQSNTLNYYYQKNSLSTSYRKIGKNTDAYQLIGSGDIDLPAGYLSVKGNIYKSNNQPEPIVTNTYVAYKLDNAEVKIGNISEPLELSLFGRGAQVMISDEDENKSLQIGFVDQNYNLFGKEAITQNGYGIYARGMIGESNSRKNTMGTYIFKDDTFERVKHNIFSTEVQRSLNKGWNINLRLHGALSDYYQANITKPSFATEAQYYGSLKEMKLTGNYYFSTDYFPGNRRGMLQIQQNIQQKLTNGSTVYTNISLANFSPRSYAYKMQLESKNIRIDAGMTLARYKNTGISIGYQNQYETSNSYTNFIQDSGSENNLSMNAHRLIENLSWISGNQKHSVFIGLENGLVKYPYSNKFELQLKANATYTYQWLNLNATYQSGSYFLSEYVSAIQQAKTFERLMVSAAVNRNFLQNKLFVNSGLGYINDFLSGETPSGFLNLKYSPSQKYFLYVNSSWYRYKMTGISSAINANDIFTIEAGITVNFQTKQVSKGKKSRIQALVYYDKNTNNIYDEGDEVASDYFITMNNTSFKTDKNGEFVYSSVPFGIYKIKPTTQGGWFTTERKYQVDTYHTNFEIPLHQSGTVSGKIKYDYDPKKVLDFDPKTGGIVINIFQNGVFVQKAATDDFGNFTTFLQTGTYEVILSENSLLPNTYCDKTTHNITVEAGKITTVPAFVIGVKERKMNIKRFGS</sequence>
<dbReference type="Proteomes" id="UP001242368">
    <property type="component" value="Unassembled WGS sequence"/>
</dbReference>
<accession>A0ABT8CWR5</accession>
<name>A0ABT8CWR5_9FLAO</name>
<organism evidence="1 2">
    <name type="scientific">Paenimyroides ceti</name>
    <dbReference type="NCBI Taxonomy" id="395087"/>
    <lineage>
        <taxon>Bacteria</taxon>
        <taxon>Pseudomonadati</taxon>
        <taxon>Bacteroidota</taxon>
        <taxon>Flavobacteriia</taxon>
        <taxon>Flavobacteriales</taxon>
        <taxon>Flavobacteriaceae</taxon>
        <taxon>Paenimyroides</taxon>
    </lineage>
</organism>
<dbReference type="RefSeq" id="WP_290364302.1">
    <property type="nucleotide sequence ID" value="NZ_JAUFQU010000001.1"/>
</dbReference>
<evidence type="ECO:0000313" key="1">
    <source>
        <dbReference type="EMBL" id="MDN3708436.1"/>
    </source>
</evidence>
<protein>
    <submittedName>
        <fullName evidence="1">Uncharacterized protein</fullName>
    </submittedName>
</protein>
<comment type="caution">
    <text evidence="1">The sequence shown here is derived from an EMBL/GenBank/DDBJ whole genome shotgun (WGS) entry which is preliminary data.</text>
</comment>
<dbReference type="EMBL" id="JAUFQU010000001">
    <property type="protein sequence ID" value="MDN3708436.1"/>
    <property type="molecule type" value="Genomic_DNA"/>
</dbReference>
<gene>
    <name evidence="1" type="ORF">QW060_15145</name>
</gene>
<reference evidence="2" key="1">
    <citation type="journal article" date="2019" name="Int. J. Syst. Evol. Microbiol.">
        <title>The Global Catalogue of Microorganisms (GCM) 10K type strain sequencing project: providing services to taxonomists for standard genome sequencing and annotation.</title>
        <authorList>
            <consortium name="The Broad Institute Genomics Platform"/>
            <consortium name="The Broad Institute Genome Sequencing Center for Infectious Disease"/>
            <person name="Wu L."/>
            <person name="Ma J."/>
        </authorList>
    </citation>
    <scope>NUCLEOTIDE SEQUENCE [LARGE SCALE GENOMIC DNA]</scope>
    <source>
        <strain evidence="2">CECT 7184</strain>
    </source>
</reference>
<keyword evidence="2" id="KW-1185">Reference proteome</keyword>